<accession>A0AAE0ARC9</accession>
<dbReference type="InterPro" id="IPR004332">
    <property type="entry name" value="Transposase_MuDR"/>
</dbReference>
<dbReference type="Pfam" id="PF03108">
    <property type="entry name" value="DBD_Tnp_Mut"/>
    <property type="match status" value="1"/>
</dbReference>
<keyword evidence="4" id="KW-1185">Reference proteome</keyword>
<gene>
    <name evidence="3" type="ORF">Dsin_009687</name>
</gene>
<dbReference type="InterPro" id="IPR018289">
    <property type="entry name" value="MULE_transposase_dom"/>
</dbReference>
<protein>
    <recommendedName>
        <fullName evidence="5">Transposase</fullName>
    </recommendedName>
</protein>
<evidence type="ECO:0000313" key="3">
    <source>
        <dbReference type="EMBL" id="KAK3222662.1"/>
    </source>
</evidence>
<dbReference type="Proteomes" id="UP001281410">
    <property type="component" value="Unassembled WGS sequence"/>
</dbReference>
<evidence type="ECO:0008006" key="5">
    <source>
        <dbReference type="Google" id="ProtNLM"/>
    </source>
</evidence>
<feature type="domain" description="MULE transposase" evidence="2">
    <location>
        <begin position="210"/>
        <end position="304"/>
    </location>
</feature>
<evidence type="ECO:0000313" key="4">
    <source>
        <dbReference type="Proteomes" id="UP001281410"/>
    </source>
</evidence>
<evidence type="ECO:0000259" key="1">
    <source>
        <dbReference type="Pfam" id="PF03108"/>
    </source>
</evidence>
<sequence>SKDLFEDNGLLGQIYKGQIFKDKKTLKRALGMHALAQRFEYKVRRSNHTLFVATCKKRDCQWVFKAGKLRNGTYWHVTSVDNEHTCADNGNYNVDFHHVRSHVIGKLFLRSFPDLGRNLRPKDIICDMRDKHFINLSYNKAYRSKDRDLPSVFGDPWESFNILPTYFHMLVKSNLGTVTKIETDRKNRFKYGFMALGSSIEGLNTVIRLVIPVDATYLKSKTRGVLLVTVCKDGNEMIYTLAFRLANSENIKSWTWFLTQLHGVILHPELVMIVLDRHTCISNGMREKFVDAAHGVYACHLAKNLKQHCRKRGDEINLYYRATYVYYVEEFNCLMAELKAMHPKVYDELLEVGYHMMTTNITKSMNSCLLAIRKLHITLIAKFIRGLLQHWFHDWRSNTRETSTFLTHDADQHIKDRVLPSQQCEIHPIDFNRFKVEDKLNEAIVDLEQHSCSCHE</sequence>
<dbReference type="Pfam" id="PF10551">
    <property type="entry name" value="MULE"/>
    <property type="match status" value="1"/>
</dbReference>
<reference evidence="3" key="1">
    <citation type="journal article" date="2023" name="Plant J.">
        <title>Genome sequences and population genomics provide insights into the demographic history, inbreeding, and mutation load of two 'living fossil' tree species of Dipteronia.</title>
        <authorList>
            <person name="Feng Y."/>
            <person name="Comes H.P."/>
            <person name="Chen J."/>
            <person name="Zhu S."/>
            <person name="Lu R."/>
            <person name="Zhang X."/>
            <person name="Li P."/>
            <person name="Qiu J."/>
            <person name="Olsen K.M."/>
            <person name="Qiu Y."/>
        </authorList>
    </citation>
    <scope>NUCLEOTIDE SEQUENCE</scope>
    <source>
        <strain evidence="3">NBL</strain>
    </source>
</reference>
<name>A0AAE0ARC9_9ROSI</name>
<organism evidence="3 4">
    <name type="scientific">Dipteronia sinensis</name>
    <dbReference type="NCBI Taxonomy" id="43782"/>
    <lineage>
        <taxon>Eukaryota</taxon>
        <taxon>Viridiplantae</taxon>
        <taxon>Streptophyta</taxon>
        <taxon>Embryophyta</taxon>
        <taxon>Tracheophyta</taxon>
        <taxon>Spermatophyta</taxon>
        <taxon>Magnoliopsida</taxon>
        <taxon>eudicotyledons</taxon>
        <taxon>Gunneridae</taxon>
        <taxon>Pentapetalae</taxon>
        <taxon>rosids</taxon>
        <taxon>malvids</taxon>
        <taxon>Sapindales</taxon>
        <taxon>Sapindaceae</taxon>
        <taxon>Hippocastanoideae</taxon>
        <taxon>Acereae</taxon>
        <taxon>Dipteronia</taxon>
    </lineage>
</organism>
<dbReference type="AlphaFoldDB" id="A0AAE0ARC9"/>
<comment type="caution">
    <text evidence="3">The sequence shown here is derived from an EMBL/GenBank/DDBJ whole genome shotgun (WGS) entry which is preliminary data.</text>
</comment>
<feature type="domain" description="Transposase MuDR plant" evidence="1">
    <location>
        <begin position="15"/>
        <end position="71"/>
    </location>
</feature>
<evidence type="ECO:0000259" key="2">
    <source>
        <dbReference type="Pfam" id="PF10551"/>
    </source>
</evidence>
<proteinExistence type="predicted"/>
<dbReference type="EMBL" id="JANJYJ010000003">
    <property type="protein sequence ID" value="KAK3222662.1"/>
    <property type="molecule type" value="Genomic_DNA"/>
</dbReference>
<dbReference type="PANTHER" id="PTHR31973:SF195">
    <property type="entry name" value="MUDR FAMILY TRANSPOSASE"/>
    <property type="match status" value="1"/>
</dbReference>
<dbReference type="PANTHER" id="PTHR31973">
    <property type="entry name" value="POLYPROTEIN, PUTATIVE-RELATED"/>
    <property type="match status" value="1"/>
</dbReference>
<feature type="non-terminal residue" evidence="3">
    <location>
        <position position="1"/>
    </location>
</feature>